<dbReference type="SUPFAM" id="SSF53335">
    <property type="entry name" value="S-adenosyl-L-methionine-dependent methyltransferases"/>
    <property type="match status" value="1"/>
</dbReference>
<dbReference type="InterPro" id="IPR029063">
    <property type="entry name" value="SAM-dependent_MTases_sf"/>
</dbReference>
<proteinExistence type="predicted"/>
<dbReference type="Pfam" id="PF04816">
    <property type="entry name" value="TrmK"/>
    <property type="match status" value="1"/>
</dbReference>
<dbReference type="PANTHER" id="PTHR38451">
    <property type="entry name" value="TRNA (ADENINE(22)-N(1))-METHYLTRANSFERASE"/>
    <property type="match status" value="1"/>
</dbReference>
<dbReference type="Gene3D" id="3.40.50.150">
    <property type="entry name" value="Vaccinia Virus protein VP39"/>
    <property type="match status" value="1"/>
</dbReference>
<dbReference type="PANTHER" id="PTHR38451:SF1">
    <property type="entry name" value="TRNA (ADENINE(22)-N(1))-METHYLTRANSFERASE"/>
    <property type="match status" value="1"/>
</dbReference>
<comment type="caution">
    <text evidence="1">The sequence shown here is derived from an EMBL/GenBank/DDBJ whole genome shotgun (WGS) entry which is preliminary data.</text>
</comment>
<keyword evidence="2" id="KW-1185">Reference proteome</keyword>
<gene>
    <name evidence="1" type="ORF">GCM10008961_32320</name>
</gene>
<organism evidence="1 2">
    <name type="scientific">Deinococcus knuensis</name>
    <dbReference type="NCBI Taxonomy" id="1837380"/>
    <lineage>
        <taxon>Bacteria</taxon>
        <taxon>Thermotogati</taxon>
        <taxon>Deinococcota</taxon>
        <taxon>Deinococci</taxon>
        <taxon>Deinococcales</taxon>
        <taxon>Deinococcaceae</taxon>
        <taxon>Deinococcus</taxon>
    </lineage>
</organism>
<accession>A0ABQ2SUF0</accession>
<name>A0ABQ2SUF0_9DEIO</name>
<reference evidence="2" key="1">
    <citation type="journal article" date="2019" name="Int. J. Syst. Evol. Microbiol.">
        <title>The Global Catalogue of Microorganisms (GCM) 10K type strain sequencing project: providing services to taxonomists for standard genome sequencing and annotation.</title>
        <authorList>
            <consortium name="The Broad Institute Genomics Platform"/>
            <consortium name="The Broad Institute Genome Sequencing Center for Infectious Disease"/>
            <person name="Wu L."/>
            <person name="Ma J."/>
        </authorList>
    </citation>
    <scope>NUCLEOTIDE SEQUENCE [LARGE SCALE GENOMIC DNA]</scope>
    <source>
        <strain evidence="2">JCM 31406</strain>
    </source>
</reference>
<dbReference type="InterPro" id="IPR006901">
    <property type="entry name" value="TrmK"/>
</dbReference>
<evidence type="ECO:0000313" key="1">
    <source>
        <dbReference type="EMBL" id="GGS38377.1"/>
    </source>
</evidence>
<sequence>MDLTPGRMLDARLESVLTLIRAPLHADIGSDHAGLPLELVRRGHIERGVIVELNPGPLENARLAVARAGLGGRLDVRSGDGLDPLAPGEVPSVSLTGMGALTMRGILERGAARQVRPDALVVQPNDNPAPLREWALGAGYHLRAERLASGYWTYPVLRFERADGPDPAYDGLPPEAARRYGPLLLREASALLRRQVWADVTRLTPLAAPGRPAALELATARSALAWLEGRTPPDPAAGG</sequence>
<protein>
    <submittedName>
        <fullName evidence="1">tRNA (Adenine-N(1))-methyltransferase</fullName>
    </submittedName>
</protein>
<evidence type="ECO:0000313" key="2">
    <source>
        <dbReference type="Proteomes" id="UP000620633"/>
    </source>
</evidence>
<dbReference type="EMBL" id="BMQO01000023">
    <property type="protein sequence ID" value="GGS38377.1"/>
    <property type="molecule type" value="Genomic_DNA"/>
</dbReference>
<dbReference type="Proteomes" id="UP000620633">
    <property type="component" value="Unassembled WGS sequence"/>
</dbReference>